<evidence type="ECO:0000256" key="6">
    <source>
        <dbReference type="ARBA" id="ARBA00023209"/>
    </source>
</evidence>
<dbReference type="InterPro" id="IPR012281">
    <property type="entry name" value="Phospholipid_synth_PlsX-like"/>
</dbReference>
<dbReference type="Pfam" id="PF02504">
    <property type="entry name" value="FA_synthesis"/>
    <property type="match status" value="1"/>
</dbReference>
<comment type="pathway">
    <text evidence="10">Lipid metabolism; phospholipid metabolism.</text>
</comment>
<dbReference type="HOGENOM" id="CLU_039379_1_1_0"/>
<evidence type="ECO:0000256" key="10">
    <source>
        <dbReference type="HAMAP-Rule" id="MF_00019"/>
    </source>
</evidence>
<evidence type="ECO:0000256" key="7">
    <source>
        <dbReference type="ARBA" id="ARBA00023264"/>
    </source>
</evidence>
<dbReference type="EC" id="2.3.1.274" evidence="8 10"/>
<keyword evidence="4 10" id="KW-0808">Transferase</keyword>
<evidence type="ECO:0000256" key="1">
    <source>
        <dbReference type="ARBA" id="ARBA00001232"/>
    </source>
</evidence>
<keyword evidence="2 10" id="KW-0963">Cytoplasm</keyword>
<dbReference type="GO" id="GO:0008654">
    <property type="term" value="P:phospholipid biosynthetic process"/>
    <property type="evidence" value="ECO:0007669"/>
    <property type="project" value="UniProtKB-KW"/>
</dbReference>
<evidence type="ECO:0000256" key="3">
    <source>
        <dbReference type="ARBA" id="ARBA00022516"/>
    </source>
</evidence>
<dbReference type="InterPro" id="IPR003664">
    <property type="entry name" value="FA_synthesis"/>
</dbReference>
<dbReference type="RefSeq" id="WP_008803443.1">
    <property type="nucleotide sequence ID" value="NZ_KQ235738.1"/>
</dbReference>
<comment type="caution">
    <text evidence="11">The sequence shown here is derived from an EMBL/GenBank/DDBJ whole genome shotgun (WGS) entry which is preliminary data.</text>
</comment>
<dbReference type="eggNOG" id="COG0416">
    <property type="taxonomic scope" value="Bacteria"/>
</dbReference>
<evidence type="ECO:0000256" key="8">
    <source>
        <dbReference type="ARBA" id="ARBA00024069"/>
    </source>
</evidence>
<organism evidence="11 12">
    <name type="scientific">Fusobacterium vincentii 4_1_13</name>
    <dbReference type="NCBI Taxonomy" id="469606"/>
    <lineage>
        <taxon>Bacteria</taxon>
        <taxon>Fusobacteriati</taxon>
        <taxon>Fusobacteriota</taxon>
        <taxon>Fusobacteriia</taxon>
        <taxon>Fusobacteriales</taxon>
        <taxon>Fusobacteriaceae</taxon>
        <taxon>Fusobacterium</taxon>
    </lineage>
</organism>
<dbReference type="UniPathway" id="UPA00085"/>
<keyword evidence="11" id="KW-0012">Acyltransferase</keyword>
<dbReference type="Proteomes" id="UP000004925">
    <property type="component" value="Unassembled WGS sequence"/>
</dbReference>
<dbReference type="GO" id="GO:0006633">
    <property type="term" value="P:fatty acid biosynthetic process"/>
    <property type="evidence" value="ECO:0007669"/>
    <property type="project" value="UniProtKB-UniRule"/>
</dbReference>
<protein>
    <recommendedName>
        <fullName evidence="8 10">Phosphate acyltransferase</fullName>
        <ecNumber evidence="8 10">2.3.1.274</ecNumber>
    </recommendedName>
    <alternativeName>
        <fullName evidence="10">Acyl-ACP phosphotransacylase</fullName>
    </alternativeName>
    <alternativeName>
        <fullName evidence="10">Acyl-[acyl-carrier-protein]--phosphate acyltransferase</fullName>
    </alternativeName>
    <alternativeName>
        <fullName evidence="10">Phosphate-acyl-ACP acyltransferase</fullName>
    </alternativeName>
</protein>
<name>A0A0M1VWF2_FUSVC</name>
<comment type="subcellular location">
    <subcellularLocation>
        <location evidence="10">Cytoplasm</location>
    </subcellularLocation>
    <text evidence="10">Associated with the membrane possibly through PlsY.</text>
</comment>
<comment type="function">
    <text evidence="10">Catalyzes the reversible formation of acyl-phosphate (acyl-PO(4)) from acyl-[acyl-carrier-protein] (acyl-ACP). This enzyme utilizes acyl-ACP as fatty acyl donor, but not acyl-CoA.</text>
</comment>
<dbReference type="PANTHER" id="PTHR30100:SF1">
    <property type="entry name" value="PHOSPHATE ACYLTRANSFERASE"/>
    <property type="match status" value="1"/>
</dbReference>
<gene>
    <name evidence="10" type="primary">plsX</name>
    <name evidence="11" type="ORF">FSCG_01673</name>
</gene>
<proteinExistence type="inferred from homology"/>
<dbReference type="SUPFAM" id="SSF53659">
    <property type="entry name" value="Isocitrate/Isopropylmalate dehydrogenase-like"/>
    <property type="match status" value="1"/>
</dbReference>
<sequence>MKIALDAMSGDFAPISTVKGAIEALEEIEGLEIILVGKEGIIKEELKKYKYDTKRIEIKNADEVIEMTDDPVKAVREKKDSSMNICIDLVKEKLAQASVSCGNTGALLASSQLKLKRIKGVLRPAIAVLFPNKKDYGTLFLDLGANSDSKPEFLNQFATMGSKYMEIFSGKKNPKVALLNIGEEETKGNELTRETYALLKENKDIDFYGNIESTKIMDGDVDVVVTDGYTGNILLKTSEGIGKFIFHIVKESIMESWISKLGALLVKGAMKTVKKKTEASEYGGAIFLGLSELSLKAHGNSDSRAIKNALKVASKFIELNFIEELRKTMEVDKCKALE</sequence>
<dbReference type="PIRSF" id="PIRSF002465">
    <property type="entry name" value="Phsphlp_syn_PlsX"/>
    <property type="match status" value="1"/>
</dbReference>
<dbReference type="PANTHER" id="PTHR30100">
    <property type="entry name" value="FATTY ACID/PHOSPHOLIPID SYNTHESIS PROTEIN PLSX"/>
    <property type="match status" value="1"/>
</dbReference>
<dbReference type="Gene3D" id="3.40.718.10">
    <property type="entry name" value="Isopropylmalate Dehydrogenase"/>
    <property type="match status" value="1"/>
</dbReference>
<dbReference type="EMBL" id="ACDE02000023">
    <property type="protein sequence ID" value="EEO40960.1"/>
    <property type="molecule type" value="Genomic_DNA"/>
</dbReference>
<dbReference type="HAMAP" id="MF_00019">
    <property type="entry name" value="PlsX"/>
    <property type="match status" value="1"/>
</dbReference>
<keyword evidence="5 10" id="KW-0443">Lipid metabolism</keyword>
<comment type="similarity">
    <text evidence="10">Belongs to the PlsX family.</text>
</comment>
<comment type="subunit">
    <text evidence="9 10">Homodimer. Probably interacts with PlsY.</text>
</comment>
<dbReference type="GO" id="GO:0043811">
    <property type="term" value="F:phosphate:acyl-[acyl carrier protein] acyltransferase activity"/>
    <property type="evidence" value="ECO:0007669"/>
    <property type="project" value="UniProtKB-UniRule"/>
</dbReference>
<evidence type="ECO:0000256" key="4">
    <source>
        <dbReference type="ARBA" id="ARBA00022679"/>
    </source>
</evidence>
<comment type="catalytic activity">
    <reaction evidence="1 10">
        <text>a fatty acyl-[ACP] + phosphate = an acyl phosphate + holo-[ACP]</text>
        <dbReference type="Rhea" id="RHEA:42292"/>
        <dbReference type="Rhea" id="RHEA-COMP:9685"/>
        <dbReference type="Rhea" id="RHEA-COMP:14125"/>
        <dbReference type="ChEBI" id="CHEBI:43474"/>
        <dbReference type="ChEBI" id="CHEBI:59918"/>
        <dbReference type="ChEBI" id="CHEBI:64479"/>
        <dbReference type="ChEBI" id="CHEBI:138651"/>
        <dbReference type="EC" id="2.3.1.274"/>
    </reaction>
</comment>
<keyword evidence="3 10" id="KW-0444">Lipid biosynthesis</keyword>
<evidence type="ECO:0000256" key="5">
    <source>
        <dbReference type="ARBA" id="ARBA00023098"/>
    </source>
</evidence>
<reference evidence="11 12" key="1">
    <citation type="submission" date="2011-10" db="EMBL/GenBank/DDBJ databases">
        <title>The Genome Sequence of Fusobacterium sp. 4_1_13.</title>
        <authorList>
            <consortium name="The Broad Institute Genome Sequencing Platform"/>
            <person name="Earl A."/>
            <person name="Ward D."/>
            <person name="Feldgarden M."/>
            <person name="Gevers D."/>
            <person name="Strauss J."/>
            <person name="Ambrose C."/>
            <person name="Allen-Vercoe E."/>
            <person name="Young S.K."/>
            <person name="Zeng Q."/>
            <person name="Gargeya S."/>
            <person name="Fitzgerald M."/>
            <person name="Haas B."/>
            <person name="Abouelleil A."/>
            <person name="Alvarado L."/>
            <person name="Arachchi H.M."/>
            <person name="Berlin A."/>
            <person name="Brown A."/>
            <person name="Chapman S.B."/>
            <person name="Chen Z."/>
            <person name="Dunbar C."/>
            <person name="Freedman E."/>
            <person name="Gearin G."/>
            <person name="Goldberg J."/>
            <person name="Griggs A."/>
            <person name="Gujja S."/>
            <person name="Heiman D."/>
            <person name="Howarth C."/>
            <person name="Larson L."/>
            <person name="Lui A."/>
            <person name="MacDonald P.J."/>
            <person name="Montmayeur A."/>
            <person name="Murphy C."/>
            <person name="Neiman D."/>
            <person name="Pearson M."/>
            <person name="Priest M."/>
            <person name="Roberts A."/>
            <person name="Saif S."/>
            <person name="Shea T."/>
            <person name="Shenoy N."/>
            <person name="Sisk P."/>
            <person name="Stolte C."/>
            <person name="Sykes S."/>
            <person name="Wortman J."/>
            <person name="Nusbaum C."/>
            <person name="Birren B."/>
        </authorList>
    </citation>
    <scope>NUCLEOTIDE SEQUENCE [LARGE SCALE GENOMIC DNA]</scope>
    <source>
        <strain evidence="11 12">4_1_13</strain>
    </source>
</reference>
<dbReference type="GO" id="GO:0005737">
    <property type="term" value="C:cytoplasm"/>
    <property type="evidence" value="ECO:0007669"/>
    <property type="project" value="UniProtKB-SubCell"/>
</dbReference>
<dbReference type="NCBIfam" id="TIGR00182">
    <property type="entry name" value="plsX"/>
    <property type="match status" value="1"/>
</dbReference>
<evidence type="ECO:0000313" key="11">
    <source>
        <dbReference type="EMBL" id="EEO40960.1"/>
    </source>
</evidence>
<evidence type="ECO:0000256" key="2">
    <source>
        <dbReference type="ARBA" id="ARBA00022490"/>
    </source>
</evidence>
<keyword evidence="6 10" id="KW-0594">Phospholipid biosynthesis</keyword>
<evidence type="ECO:0000313" key="12">
    <source>
        <dbReference type="Proteomes" id="UP000004925"/>
    </source>
</evidence>
<keyword evidence="7 10" id="KW-1208">Phospholipid metabolism</keyword>
<accession>A0A0M1VWF2</accession>
<evidence type="ECO:0000256" key="9">
    <source>
        <dbReference type="ARBA" id="ARBA00046608"/>
    </source>
</evidence>
<dbReference type="AlphaFoldDB" id="A0A0M1VWF2"/>